<protein>
    <submittedName>
        <fullName evidence="4">HSP20 family protein</fullName>
    </submittedName>
</protein>
<comment type="similarity">
    <text evidence="1 2">Belongs to the small heat shock protein (HSP20) family.</text>
</comment>
<proteinExistence type="inferred from homology"/>
<dbReference type="AlphaFoldDB" id="A0A1I3JLQ8"/>
<dbReference type="InterPro" id="IPR002068">
    <property type="entry name" value="A-crystallin/Hsp20_dom"/>
</dbReference>
<dbReference type="EMBL" id="FORP01000001">
    <property type="protein sequence ID" value="SFI61086.1"/>
    <property type="molecule type" value="Genomic_DNA"/>
</dbReference>
<sequence>MALPAMRSRETLSRWDPFREFGDLNRWFDTLAGRLDEAPRPWSPSADVSETDTQYVFEVELPGVKREDITVDLTGNRLAITGELKEQEREGVFRRRTRRTGRFSYRVLLPRGVDGDAIEASLEDGVLTVRVPKSDPERPRRIEITAK</sequence>
<dbReference type="STRING" id="115433.SAMN05421835_101185"/>
<keyword evidence="5" id="KW-1185">Reference proteome</keyword>
<dbReference type="Proteomes" id="UP000199025">
    <property type="component" value="Unassembled WGS sequence"/>
</dbReference>
<dbReference type="OrthoDB" id="9809760at2"/>
<dbReference type="Gene3D" id="2.60.40.790">
    <property type="match status" value="1"/>
</dbReference>
<organism evidence="4 5">
    <name type="scientific">Amycolatopsis sacchari</name>
    <dbReference type="NCBI Taxonomy" id="115433"/>
    <lineage>
        <taxon>Bacteria</taxon>
        <taxon>Bacillati</taxon>
        <taxon>Actinomycetota</taxon>
        <taxon>Actinomycetes</taxon>
        <taxon>Pseudonocardiales</taxon>
        <taxon>Pseudonocardiaceae</taxon>
        <taxon>Amycolatopsis</taxon>
    </lineage>
</organism>
<dbReference type="Pfam" id="PF00011">
    <property type="entry name" value="HSP20"/>
    <property type="match status" value="1"/>
</dbReference>
<name>A0A1I3JLQ8_9PSEU</name>
<evidence type="ECO:0000256" key="1">
    <source>
        <dbReference type="PROSITE-ProRule" id="PRU00285"/>
    </source>
</evidence>
<dbReference type="SUPFAM" id="SSF49764">
    <property type="entry name" value="HSP20-like chaperones"/>
    <property type="match status" value="1"/>
</dbReference>
<reference evidence="4 5" key="1">
    <citation type="submission" date="2016-10" db="EMBL/GenBank/DDBJ databases">
        <authorList>
            <person name="de Groot N.N."/>
        </authorList>
    </citation>
    <scope>NUCLEOTIDE SEQUENCE [LARGE SCALE GENOMIC DNA]</scope>
    <source>
        <strain evidence="4 5">DSM 44468</strain>
    </source>
</reference>
<feature type="domain" description="SHSP" evidence="3">
    <location>
        <begin position="37"/>
        <end position="147"/>
    </location>
</feature>
<evidence type="ECO:0000313" key="5">
    <source>
        <dbReference type="Proteomes" id="UP000199025"/>
    </source>
</evidence>
<dbReference type="InterPro" id="IPR008978">
    <property type="entry name" value="HSP20-like_chaperone"/>
</dbReference>
<dbReference type="PROSITE" id="PS01031">
    <property type="entry name" value="SHSP"/>
    <property type="match status" value="1"/>
</dbReference>
<dbReference type="CDD" id="cd06464">
    <property type="entry name" value="ACD_sHsps-like"/>
    <property type="match status" value="1"/>
</dbReference>
<evidence type="ECO:0000313" key="4">
    <source>
        <dbReference type="EMBL" id="SFI61086.1"/>
    </source>
</evidence>
<dbReference type="PANTHER" id="PTHR11527">
    <property type="entry name" value="HEAT-SHOCK PROTEIN 20 FAMILY MEMBER"/>
    <property type="match status" value="1"/>
</dbReference>
<dbReference type="RefSeq" id="WP_091503585.1">
    <property type="nucleotide sequence ID" value="NZ_CBDQZW010000017.1"/>
</dbReference>
<evidence type="ECO:0000256" key="2">
    <source>
        <dbReference type="RuleBase" id="RU003616"/>
    </source>
</evidence>
<accession>A0A1I3JLQ8</accession>
<dbReference type="InterPro" id="IPR031107">
    <property type="entry name" value="Small_HSP"/>
</dbReference>
<evidence type="ECO:0000259" key="3">
    <source>
        <dbReference type="PROSITE" id="PS01031"/>
    </source>
</evidence>
<gene>
    <name evidence="4" type="ORF">SAMN05421835_101185</name>
</gene>